<protein>
    <submittedName>
        <fullName evidence="1">Uncharacterized protein</fullName>
    </submittedName>
</protein>
<comment type="caution">
    <text evidence="1">The sequence shown here is derived from an EMBL/GenBank/DDBJ whole genome shotgun (WGS) entry which is preliminary data.</text>
</comment>
<gene>
    <name evidence="1" type="ORF">N5C72_11895</name>
</gene>
<proteinExistence type="predicted"/>
<sequence>MLLEAIMTPQSTPDFPGQRLDLPAGASRMFVLRAGAAVVCTEGSVRVEEGANGLEAANGLHRVVPVRLNAGEVHGVTNGGAVRVSALGGAQVICLDAEGRLPSVLRRAAGFFHRFVSKNGNIRLGALHKISK</sequence>
<name>A0ABD4YV62_9BURK</name>
<dbReference type="EMBL" id="JAOBZK010000013">
    <property type="protein sequence ID" value="MDH1178779.1"/>
    <property type="molecule type" value="Genomic_DNA"/>
</dbReference>
<accession>A0ABD4YV62</accession>
<organism evidence="1 2">
    <name type="scientific">Achromobacter mucicolens</name>
    <dbReference type="NCBI Taxonomy" id="1389922"/>
    <lineage>
        <taxon>Bacteria</taxon>
        <taxon>Pseudomonadati</taxon>
        <taxon>Pseudomonadota</taxon>
        <taxon>Betaproteobacteria</taxon>
        <taxon>Burkholderiales</taxon>
        <taxon>Alcaligenaceae</taxon>
        <taxon>Achromobacter</taxon>
    </lineage>
</organism>
<evidence type="ECO:0000313" key="2">
    <source>
        <dbReference type="Proteomes" id="UP001158644"/>
    </source>
</evidence>
<reference evidence="1 2" key="1">
    <citation type="submission" date="2022-09" db="EMBL/GenBank/DDBJ databases">
        <title>Intensive care unit water sources are persistently colonized with multi-drug resistant bacteria and are the site of extensive horizontal gene transfer of antibiotic resistance genes.</title>
        <authorList>
            <person name="Diorio-Toth L."/>
        </authorList>
    </citation>
    <scope>NUCLEOTIDE SEQUENCE [LARGE SCALE GENOMIC DNA]</scope>
    <source>
        <strain evidence="1 2">GD03967</strain>
    </source>
</reference>
<evidence type="ECO:0000313" key="1">
    <source>
        <dbReference type="EMBL" id="MDH1178779.1"/>
    </source>
</evidence>
<dbReference type="AlphaFoldDB" id="A0ABD4YV62"/>
<dbReference type="Proteomes" id="UP001158644">
    <property type="component" value="Unassembled WGS sequence"/>
</dbReference>